<keyword evidence="4" id="KW-1185">Reference proteome</keyword>
<feature type="compositionally biased region" description="Basic and acidic residues" evidence="1">
    <location>
        <begin position="284"/>
        <end position="294"/>
    </location>
</feature>
<feature type="compositionally biased region" description="Polar residues" evidence="1">
    <location>
        <begin position="189"/>
        <end position="200"/>
    </location>
</feature>
<feature type="region of interest" description="Disordered" evidence="1">
    <location>
        <begin position="1"/>
        <end position="435"/>
    </location>
</feature>
<dbReference type="Proteomes" id="UP000053555">
    <property type="component" value="Unassembled WGS sequence"/>
</dbReference>
<feature type="compositionally biased region" description="Polar residues" evidence="1">
    <location>
        <begin position="1"/>
        <end position="21"/>
    </location>
</feature>
<proteinExistence type="predicted"/>
<feature type="compositionally biased region" description="Pro residues" evidence="1">
    <location>
        <begin position="494"/>
        <end position="516"/>
    </location>
</feature>
<dbReference type="Gramene" id="XM_028378508.1">
    <property type="protein sequence ID" value="XP_028234309.1"/>
    <property type="gene ID" value="LOC114414192"/>
</dbReference>
<evidence type="ECO:0000313" key="3">
    <source>
        <dbReference type="EMBL" id="RZC08457.1"/>
    </source>
</evidence>
<feature type="compositionally biased region" description="Polar residues" evidence="1">
    <location>
        <begin position="381"/>
        <end position="416"/>
    </location>
</feature>
<feature type="compositionally biased region" description="Basic and acidic residues" evidence="1">
    <location>
        <begin position="595"/>
        <end position="609"/>
    </location>
</feature>
<accession>A0A0B2QCY2</accession>
<protein>
    <submittedName>
        <fullName evidence="2">Uncharacterized protein</fullName>
    </submittedName>
</protein>
<name>A0A0B2QCY2_GLYSO</name>
<evidence type="ECO:0000256" key="1">
    <source>
        <dbReference type="SAM" id="MobiDB-lite"/>
    </source>
</evidence>
<dbReference type="Proteomes" id="UP000289340">
    <property type="component" value="Chromosome 6"/>
</dbReference>
<reference evidence="3 4" key="2">
    <citation type="submission" date="2018-09" db="EMBL/GenBank/DDBJ databases">
        <title>A high-quality reference genome of wild soybean provides a powerful tool to mine soybean genomes.</title>
        <authorList>
            <person name="Xie M."/>
            <person name="Chung C.Y.L."/>
            <person name="Li M.-W."/>
            <person name="Wong F.-L."/>
            <person name="Chan T.-F."/>
            <person name="Lam H.-M."/>
        </authorList>
    </citation>
    <scope>NUCLEOTIDE SEQUENCE [LARGE SCALE GENOMIC DNA]</scope>
    <source>
        <strain evidence="4">cv. W05</strain>
        <tissue evidence="3">Hypocotyl of etiolated seedlings</tissue>
    </source>
</reference>
<feature type="compositionally biased region" description="Basic and acidic residues" evidence="1">
    <location>
        <begin position="314"/>
        <end position="330"/>
    </location>
</feature>
<evidence type="ECO:0000313" key="2">
    <source>
        <dbReference type="EMBL" id="KHN17829.1"/>
    </source>
</evidence>
<dbReference type="PANTHER" id="PTHR33673:SF38">
    <property type="entry name" value="CHROMODOMAIN-HELICASE-DNA-BINDING PROTEIN 7-LIKE"/>
    <property type="match status" value="1"/>
</dbReference>
<feature type="compositionally biased region" description="Polar residues" evidence="1">
    <location>
        <begin position="160"/>
        <end position="176"/>
    </location>
</feature>
<feature type="compositionally biased region" description="Polar residues" evidence="1">
    <location>
        <begin position="566"/>
        <end position="576"/>
    </location>
</feature>
<feature type="compositionally biased region" description="Basic and acidic residues" evidence="1">
    <location>
        <begin position="222"/>
        <end position="236"/>
    </location>
</feature>
<dbReference type="EMBL" id="KN660222">
    <property type="protein sequence ID" value="KHN17829.1"/>
    <property type="molecule type" value="Genomic_DNA"/>
</dbReference>
<dbReference type="PANTHER" id="PTHR33673">
    <property type="entry name" value="SUPPRESSOR SRP40-LIKE PROTEIN"/>
    <property type="match status" value="1"/>
</dbReference>
<reference evidence="2" key="1">
    <citation type="submission" date="2014-07" db="EMBL/GenBank/DDBJ databases">
        <title>Identification of a novel salt tolerance gene in wild soybean by whole-genome sequencing.</title>
        <authorList>
            <person name="Lam H.-M."/>
            <person name="Qi X."/>
            <person name="Li M.-W."/>
            <person name="Liu X."/>
            <person name="Xie M."/>
            <person name="Ni M."/>
            <person name="Xu X."/>
        </authorList>
    </citation>
    <scope>NUCLEOTIDE SEQUENCE [LARGE SCALE GENOMIC DNA]</scope>
    <source>
        <tissue evidence="2">Root</tissue>
    </source>
</reference>
<sequence length="650" mass="69967">MESISNSGSSVDMRTGPTTKSGEGEQFNKEKKQVPSSSPFSSELKSQDHFDLMPNATTTTTHPRPLGATSPTHDKTYSQSELHNTHLVAENGDGRPVNSHVEAHSSNPFGEANPSPLENNTAPSTSSQNPFIEMSDATTNTKHVGASESEKEHDHLHSLPSMQQEKGGMPNNSVSAFPTDGMLGPHSSLAPSTNESSQGNPFKAPPTSETNKNTFVGSADSVKVDEHHDHGNESHHRLPSPEQGHWSVPSSEARTHPANTHGETHVPSSSQQLDPLLESAQNKHQADATSKDHAGSTTIPTSVEPHHTFSVTEQGHHNKDSSNSEIDNKSDSSVSSFSPASESSTQDHMHNSANAVTKAPQKRGKDVRFASESCNDDIPISSFQKHGQQTSDGEGQNSSTGVALGTSNGSEKQNPPLQIMERPENPTTSSNYRFPSHVFDRHKSKSNTQWSTASNESLFSIQMGNTSFSNDMGWSWMSKSGEMDRPGDAISPGVFPPSNQPPLPPQSPPQPQPQPPATKFSDISQSTAKQHKGSRVTELKAAETMREVIMENSISKGDLIPAGGATPSNMRSTSNAHSHKSDGSTKSFAFNVLADGEKPLSAKHGEEKRKQQKQPEQQDIRPAPDAAPQNPKPIPNAPQNKSWFSCFSCC</sequence>
<organism evidence="2">
    <name type="scientific">Glycine soja</name>
    <name type="common">Wild soybean</name>
    <dbReference type="NCBI Taxonomy" id="3848"/>
    <lineage>
        <taxon>Eukaryota</taxon>
        <taxon>Viridiplantae</taxon>
        <taxon>Streptophyta</taxon>
        <taxon>Embryophyta</taxon>
        <taxon>Tracheophyta</taxon>
        <taxon>Spermatophyta</taxon>
        <taxon>Magnoliopsida</taxon>
        <taxon>eudicotyledons</taxon>
        <taxon>Gunneridae</taxon>
        <taxon>Pentapetalae</taxon>
        <taxon>rosids</taxon>
        <taxon>fabids</taxon>
        <taxon>Fabales</taxon>
        <taxon>Fabaceae</taxon>
        <taxon>Papilionoideae</taxon>
        <taxon>50 kb inversion clade</taxon>
        <taxon>NPAAA clade</taxon>
        <taxon>indigoferoid/millettioid clade</taxon>
        <taxon>Phaseoleae</taxon>
        <taxon>Glycine</taxon>
        <taxon>Glycine subgen. Soja</taxon>
    </lineage>
</organism>
<feature type="compositionally biased region" description="Low complexity" evidence="1">
    <location>
        <begin position="331"/>
        <end position="344"/>
    </location>
</feature>
<gene>
    <name evidence="3" type="ORF">D0Y65_015255</name>
    <name evidence="2" type="ORF">glysoja_029137</name>
</gene>
<feature type="region of interest" description="Disordered" evidence="1">
    <location>
        <begin position="477"/>
        <end position="538"/>
    </location>
</feature>
<feature type="compositionally biased region" description="Basic and acidic residues" evidence="1">
    <location>
        <begin position="148"/>
        <end position="157"/>
    </location>
</feature>
<evidence type="ECO:0000313" key="4">
    <source>
        <dbReference type="Proteomes" id="UP000289340"/>
    </source>
</evidence>
<feature type="compositionally biased region" description="Polar residues" evidence="1">
    <location>
        <begin position="207"/>
        <end position="216"/>
    </location>
</feature>
<dbReference type="EMBL" id="QZWG01000006">
    <property type="protein sequence ID" value="RZC08457.1"/>
    <property type="molecule type" value="Genomic_DNA"/>
</dbReference>
<feature type="compositionally biased region" description="Polar residues" evidence="1">
    <location>
        <begin position="266"/>
        <end position="283"/>
    </location>
</feature>
<feature type="compositionally biased region" description="Polar residues" evidence="1">
    <location>
        <begin position="116"/>
        <end position="142"/>
    </location>
</feature>
<feature type="region of interest" description="Disordered" evidence="1">
    <location>
        <begin position="552"/>
        <end position="641"/>
    </location>
</feature>
<feature type="compositionally biased region" description="Basic and acidic residues" evidence="1">
    <location>
        <begin position="22"/>
        <end position="33"/>
    </location>
</feature>
<dbReference type="AlphaFoldDB" id="A0A0B2QCY2"/>